<gene>
    <name evidence="9" type="ORF">BV898_01429</name>
</gene>
<feature type="domain" description="Zinc transporter ZIP4/12 EF-hand" evidence="8">
    <location>
        <begin position="60"/>
        <end position="161"/>
    </location>
</feature>
<dbReference type="InterPro" id="IPR050799">
    <property type="entry name" value="ZIP_Transporter"/>
</dbReference>
<dbReference type="GO" id="GO:0071578">
    <property type="term" value="P:zinc ion import across plasma membrane"/>
    <property type="evidence" value="ECO:0007669"/>
    <property type="project" value="TreeGrafter"/>
</dbReference>
<feature type="transmembrane region" description="Helical" evidence="6">
    <location>
        <begin position="270"/>
        <end position="290"/>
    </location>
</feature>
<accession>A0A1W0XC57</accession>
<evidence type="ECO:0000256" key="2">
    <source>
        <dbReference type="ARBA" id="ARBA00006939"/>
    </source>
</evidence>
<name>A0A1W0XC57_HYPEX</name>
<feature type="transmembrane region" description="Helical" evidence="6">
    <location>
        <begin position="432"/>
        <end position="452"/>
    </location>
</feature>
<keyword evidence="3 6" id="KW-0812">Transmembrane</keyword>
<evidence type="ECO:0000313" key="9">
    <source>
        <dbReference type="EMBL" id="OQV24841.1"/>
    </source>
</evidence>
<keyword evidence="4 6" id="KW-1133">Transmembrane helix</keyword>
<feature type="transmembrane region" description="Helical" evidence="6">
    <location>
        <begin position="489"/>
        <end position="512"/>
    </location>
</feature>
<evidence type="ECO:0000313" key="10">
    <source>
        <dbReference type="Proteomes" id="UP000192578"/>
    </source>
</evidence>
<dbReference type="GO" id="GO:0140410">
    <property type="term" value="F:monoatomic cation:bicarbonate symporter activity"/>
    <property type="evidence" value="ECO:0007669"/>
    <property type="project" value="TreeGrafter"/>
</dbReference>
<keyword evidence="7" id="KW-0732">Signal</keyword>
<dbReference type="InterPro" id="IPR049406">
    <property type="entry name" value="ZIP4_12_EF-hand"/>
</dbReference>
<dbReference type="OrthoDB" id="200954at2759"/>
<evidence type="ECO:0000256" key="7">
    <source>
        <dbReference type="SAM" id="SignalP"/>
    </source>
</evidence>
<evidence type="ECO:0000259" key="8">
    <source>
        <dbReference type="Pfam" id="PF21116"/>
    </source>
</evidence>
<keyword evidence="10" id="KW-1185">Reference proteome</keyword>
<dbReference type="GO" id="GO:0005385">
    <property type="term" value="F:zinc ion transmembrane transporter activity"/>
    <property type="evidence" value="ECO:0007669"/>
    <property type="project" value="TreeGrafter"/>
</dbReference>
<evidence type="ECO:0000256" key="6">
    <source>
        <dbReference type="SAM" id="Phobius"/>
    </source>
</evidence>
<comment type="similarity">
    <text evidence="2">Belongs to the ZIP transporter (TC 2.A.5) family.</text>
</comment>
<proteinExistence type="inferred from homology"/>
<dbReference type="AlphaFoldDB" id="A0A1W0XC57"/>
<sequence length="519" mass="56803">MDILWMCCIASGLLTTLVICDREGVSHRHQGGPPSTSSEEVALESLPHLHQTNRTIHATPDLFISSLFDVVTQTGTALSIQRLREITKMLNIGNTKDHTHPHHSIVKRRVTEEEEEAHPMADSTTCFPLDDLRTAYQLQGKDYLTQQEFERLCPALIQQSFRAACEPPPIPVMDSTGPVASSLQKYGYGTAAVVGISLLSVVGILFIPLFKRSVYEYALQGFIALGVGTLSGDALLHLLPEALNLHGKDHGGTTGHSSSEAEKSDPHITLWRFVACLAAIYGFFLWEVCLHSFIHRQSQSHDHGDHGHDEGEKHSHIPDPALFKATRSKLTPVPLEDDSEIQNDEQVKKKRKNSILVGTSGKFLGLTPFAWMILMGDVMHNFSDGLTIAAAFSIDVGSGISSTTAIFCHEVPHELADFAILLGTGMSFKKAMCLNLLTSVACLAGFFIGIPIAQEESARQWIFAVAAGMFLYVALADMLPELKNGAKNALAMVIQNVGLIAGFSLMFCIAMFEDSIRIW</sequence>
<feature type="transmembrane region" description="Helical" evidence="6">
    <location>
        <begin position="458"/>
        <end position="477"/>
    </location>
</feature>
<feature type="transmembrane region" description="Helical" evidence="6">
    <location>
        <begin position="186"/>
        <end position="210"/>
    </location>
</feature>
<keyword evidence="5 6" id="KW-0472">Membrane</keyword>
<dbReference type="Pfam" id="PF21116">
    <property type="entry name" value="EF-hand_Zip"/>
    <property type="match status" value="1"/>
</dbReference>
<evidence type="ECO:0000256" key="4">
    <source>
        <dbReference type="ARBA" id="ARBA00022989"/>
    </source>
</evidence>
<evidence type="ECO:0000256" key="5">
    <source>
        <dbReference type="ARBA" id="ARBA00023136"/>
    </source>
</evidence>
<reference evidence="10" key="1">
    <citation type="submission" date="2017-01" db="EMBL/GenBank/DDBJ databases">
        <title>Comparative genomics of anhydrobiosis in the tardigrade Hypsibius dujardini.</title>
        <authorList>
            <person name="Yoshida Y."/>
            <person name="Koutsovoulos G."/>
            <person name="Laetsch D."/>
            <person name="Stevens L."/>
            <person name="Kumar S."/>
            <person name="Horikawa D."/>
            <person name="Ishino K."/>
            <person name="Komine S."/>
            <person name="Tomita M."/>
            <person name="Blaxter M."/>
            <person name="Arakawa K."/>
        </authorList>
    </citation>
    <scope>NUCLEOTIDE SEQUENCE [LARGE SCALE GENOMIC DNA]</scope>
    <source>
        <strain evidence="10">Z151</strain>
    </source>
</reference>
<comment type="caution">
    <text evidence="9">The sequence shown here is derived from an EMBL/GenBank/DDBJ whole genome shotgun (WGS) entry which is preliminary data.</text>
</comment>
<feature type="transmembrane region" description="Helical" evidence="6">
    <location>
        <begin position="355"/>
        <end position="374"/>
    </location>
</feature>
<dbReference type="Proteomes" id="UP000192578">
    <property type="component" value="Unassembled WGS sequence"/>
</dbReference>
<feature type="transmembrane region" description="Helical" evidence="6">
    <location>
        <begin position="217"/>
        <end position="239"/>
    </location>
</feature>
<dbReference type="EMBL" id="MTYJ01000005">
    <property type="protein sequence ID" value="OQV24841.1"/>
    <property type="molecule type" value="Genomic_DNA"/>
</dbReference>
<organism evidence="9 10">
    <name type="scientific">Hypsibius exemplaris</name>
    <name type="common">Freshwater tardigrade</name>
    <dbReference type="NCBI Taxonomy" id="2072580"/>
    <lineage>
        <taxon>Eukaryota</taxon>
        <taxon>Metazoa</taxon>
        <taxon>Ecdysozoa</taxon>
        <taxon>Tardigrada</taxon>
        <taxon>Eutardigrada</taxon>
        <taxon>Parachela</taxon>
        <taxon>Hypsibioidea</taxon>
        <taxon>Hypsibiidae</taxon>
        <taxon>Hypsibius</taxon>
    </lineage>
</organism>
<protein>
    <submittedName>
        <fullName evidence="9">Zinc transporter ZIP12</fullName>
    </submittedName>
</protein>
<dbReference type="PANTHER" id="PTHR12191:SF37">
    <property type="entry name" value="ZINC TRANSPORTER FOI"/>
    <property type="match status" value="1"/>
</dbReference>
<feature type="signal peptide" evidence="7">
    <location>
        <begin position="1"/>
        <end position="20"/>
    </location>
</feature>
<evidence type="ECO:0000256" key="3">
    <source>
        <dbReference type="ARBA" id="ARBA00022692"/>
    </source>
</evidence>
<dbReference type="InterPro" id="IPR003689">
    <property type="entry name" value="ZIP"/>
</dbReference>
<dbReference type="GO" id="GO:0030003">
    <property type="term" value="P:intracellular monoatomic cation homeostasis"/>
    <property type="evidence" value="ECO:0007669"/>
    <property type="project" value="TreeGrafter"/>
</dbReference>
<dbReference type="Pfam" id="PF02535">
    <property type="entry name" value="Zip"/>
    <property type="match status" value="1"/>
</dbReference>
<feature type="chain" id="PRO_5012235613" evidence="7">
    <location>
        <begin position="21"/>
        <end position="519"/>
    </location>
</feature>
<comment type="subcellular location">
    <subcellularLocation>
        <location evidence="1">Membrane</location>
        <topology evidence="1">Multi-pass membrane protein</topology>
    </subcellularLocation>
</comment>
<dbReference type="GO" id="GO:0005886">
    <property type="term" value="C:plasma membrane"/>
    <property type="evidence" value="ECO:0007669"/>
    <property type="project" value="TreeGrafter"/>
</dbReference>
<dbReference type="PANTHER" id="PTHR12191">
    <property type="entry name" value="SOLUTE CARRIER FAMILY 39"/>
    <property type="match status" value="1"/>
</dbReference>
<evidence type="ECO:0000256" key="1">
    <source>
        <dbReference type="ARBA" id="ARBA00004141"/>
    </source>
</evidence>